<evidence type="ECO:0000313" key="22">
    <source>
        <dbReference type="EMBL" id="PEC23937.1"/>
    </source>
</evidence>
<reference evidence="22 23" key="1">
    <citation type="submission" date="2017-09" db="EMBL/GenBank/DDBJ databases">
        <title>Large-scale bioinformatics analysis of Bacillus genomes uncovers conserved roles of natural products in bacterial physiology.</title>
        <authorList>
            <consortium name="Agbiome Team Llc"/>
            <person name="Bleich R.M."/>
            <person name="Grubbs K.J."/>
            <person name="Santa Maria K.C."/>
            <person name="Allen S.E."/>
            <person name="Farag S."/>
            <person name="Shank E.A."/>
            <person name="Bowers A."/>
        </authorList>
    </citation>
    <scope>NUCLEOTIDE SEQUENCE [LARGE SCALE GENOMIC DNA]</scope>
    <source>
        <strain evidence="22 23">AFS096845</strain>
    </source>
</reference>
<evidence type="ECO:0000259" key="20">
    <source>
        <dbReference type="Pfam" id="PF00905"/>
    </source>
</evidence>
<dbReference type="SUPFAM" id="SSF53955">
    <property type="entry name" value="Lysozyme-like"/>
    <property type="match status" value="1"/>
</dbReference>
<gene>
    <name evidence="22" type="ORF">COM96_01665</name>
</gene>
<keyword evidence="13 19" id="KW-0472">Membrane</keyword>
<protein>
    <submittedName>
        <fullName evidence="22">Peptidase</fullName>
    </submittedName>
</protein>
<evidence type="ECO:0000256" key="7">
    <source>
        <dbReference type="ARBA" id="ARBA00022679"/>
    </source>
</evidence>
<sequence>MKLKNTHFKKMLEWFNKRKKLRNALIVLGSLFATIFIAINIIISIQDISELKQAVPQPTLIYDANNEVATKLASSKTEGVKRKDIPDVMVQAIVAVEDKEFFNHRGIDYSGIISAVFKNLTAGEVVAGGSTITQQLAKNVFLTQDRTFSRKIKEYFLTKKIERTYTKDEIIEMYMNQIYFGEGAWGIKRAAKSYFDKDVKDLTISEAATIAGLIKAPSTYSPYKNFNKSIERRNVVLSLMKEQGYISEEQYNKEKETGLVLRRGVDDKYKGKYSQYVDYIVREAMDKYELTQNEILAGGYRIYTELDPKKQQAVEDVVNNDNYFKDSGSDQLMQTGVVLMNPKTGGVPALVGGRGPYQFLQFNHATQLKRQPGSTLKPLAVYVPALEEGYEVYDVLKDEPFNIKEYAPQNSDHTFHGNVTMYEAVAKSYNVSAVWLLEQIGLDKGLNSLERFGIPLEPEDRTYPIALGGMHVGTSPFVMAQAYSALANDGVQVEAHAIREIQNAEGETIGKWYKKETRVTSEKIAQKMTYLLKGVVEKGTGEKAKVNNIDTAGKTGTTQLVNGPSTGAKDSWFVGYTPDLVGAIWVGYDKTDSEHYVPGGSQITTTMFRDIMKKANANPAQKAFQLSLIPEADYKKQLQTIEEEKRRKEEEKRRKEEEQQRKQEQQEWFDKVKEWIPSLW</sequence>
<proteinExistence type="inferred from homology"/>
<feature type="transmembrane region" description="Helical" evidence="19">
    <location>
        <begin position="21"/>
        <end position="43"/>
    </location>
</feature>
<evidence type="ECO:0000256" key="14">
    <source>
        <dbReference type="ARBA" id="ARBA00023268"/>
    </source>
</evidence>
<keyword evidence="14" id="KW-0511">Multifunctional enzyme</keyword>
<evidence type="ECO:0000256" key="12">
    <source>
        <dbReference type="ARBA" id="ARBA00022989"/>
    </source>
</evidence>
<keyword evidence="12 19" id="KW-1133">Transmembrane helix</keyword>
<dbReference type="FunFam" id="1.10.3810.10:FF:000001">
    <property type="entry name" value="Penicillin-binding protein 1A"/>
    <property type="match status" value="1"/>
</dbReference>
<dbReference type="AlphaFoldDB" id="A0A2A7I3X2"/>
<feature type="domain" description="Penicillin-binding protein transpeptidase" evidence="20">
    <location>
        <begin position="336"/>
        <end position="613"/>
    </location>
</feature>
<dbReference type="Gene3D" id="3.40.710.10">
    <property type="entry name" value="DD-peptidase/beta-lactamase superfamily"/>
    <property type="match status" value="1"/>
</dbReference>
<dbReference type="GO" id="GO:0009002">
    <property type="term" value="F:serine-type D-Ala-D-Ala carboxypeptidase activity"/>
    <property type="evidence" value="ECO:0007669"/>
    <property type="project" value="UniProtKB-EC"/>
</dbReference>
<keyword evidence="5" id="KW-0645">Protease</keyword>
<dbReference type="EMBL" id="NVLK01000001">
    <property type="protein sequence ID" value="PEC23937.1"/>
    <property type="molecule type" value="Genomic_DNA"/>
</dbReference>
<dbReference type="Pfam" id="PF00905">
    <property type="entry name" value="Transpeptidase"/>
    <property type="match status" value="1"/>
</dbReference>
<feature type="region of interest" description="Disordered" evidence="18">
    <location>
        <begin position="644"/>
        <end position="667"/>
    </location>
</feature>
<feature type="domain" description="Glycosyl transferase family 51" evidence="21">
    <location>
        <begin position="69"/>
        <end position="240"/>
    </location>
</feature>
<dbReference type="Gene3D" id="1.10.3810.10">
    <property type="entry name" value="Biosynthetic peptidoglycan transglycosylase-like"/>
    <property type="match status" value="1"/>
</dbReference>
<name>A0A2A7I3X2_BACCE</name>
<evidence type="ECO:0000256" key="15">
    <source>
        <dbReference type="ARBA" id="ARBA00023316"/>
    </source>
</evidence>
<comment type="similarity">
    <text evidence="2">In the N-terminal section; belongs to the glycosyltransferase 51 family.</text>
</comment>
<evidence type="ECO:0000256" key="10">
    <source>
        <dbReference type="ARBA" id="ARBA00022960"/>
    </source>
</evidence>
<keyword evidence="7" id="KW-0808">Transferase</keyword>
<dbReference type="GO" id="GO:0008360">
    <property type="term" value="P:regulation of cell shape"/>
    <property type="evidence" value="ECO:0007669"/>
    <property type="project" value="UniProtKB-KW"/>
</dbReference>
<dbReference type="GO" id="GO:0030288">
    <property type="term" value="C:outer membrane-bounded periplasmic space"/>
    <property type="evidence" value="ECO:0007669"/>
    <property type="project" value="TreeGrafter"/>
</dbReference>
<comment type="caution">
    <text evidence="22">The sequence shown here is derived from an EMBL/GenBank/DDBJ whole genome shotgun (WGS) entry which is preliminary data.</text>
</comment>
<evidence type="ECO:0000313" key="23">
    <source>
        <dbReference type="Proteomes" id="UP000220006"/>
    </source>
</evidence>
<comment type="catalytic activity">
    <reaction evidence="16">
        <text>Preferential cleavage: (Ac)2-L-Lys-D-Ala-|-D-Ala. Also transpeptidation of peptidyl-alanyl moieties that are N-acyl substituents of D-alanine.</text>
        <dbReference type="EC" id="3.4.16.4"/>
    </reaction>
</comment>
<evidence type="ECO:0000256" key="1">
    <source>
        <dbReference type="ARBA" id="ARBA00007090"/>
    </source>
</evidence>
<dbReference type="SUPFAM" id="SSF56601">
    <property type="entry name" value="beta-lactamase/transpeptidase-like"/>
    <property type="match status" value="1"/>
</dbReference>
<evidence type="ECO:0000259" key="21">
    <source>
        <dbReference type="Pfam" id="PF00912"/>
    </source>
</evidence>
<dbReference type="InterPro" id="IPR036950">
    <property type="entry name" value="PBP_transglycosylase"/>
</dbReference>
<evidence type="ECO:0000256" key="16">
    <source>
        <dbReference type="ARBA" id="ARBA00034000"/>
    </source>
</evidence>
<dbReference type="RefSeq" id="WP_097902357.1">
    <property type="nucleotide sequence ID" value="NZ_JAUCFW010000007.1"/>
</dbReference>
<keyword evidence="3" id="KW-1003">Cell membrane</keyword>
<dbReference type="PANTHER" id="PTHR32282:SF32">
    <property type="entry name" value="PENICILLIN-BINDING PROTEIN 2A"/>
    <property type="match status" value="1"/>
</dbReference>
<dbReference type="InterPro" id="IPR001264">
    <property type="entry name" value="Glyco_trans_51"/>
</dbReference>
<dbReference type="InterPro" id="IPR023346">
    <property type="entry name" value="Lysozyme-like_dom_sf"/>
</dbReference>
<evidence type="ECO:0000256" key="2">
    <source>
        <dbReference type="ARBA" id="ARBA00007739"/>
    </source>
</evidence>
<keyword evidence="6" id="KW-0328">Glycosyltransferase</keyword>
<keyword evidence="8 19" id="KW-0812">Transmembrane</keyword>
<keyword evidence="10" id="KW-0133">Cell shape</keyword>
<dbReference type="Proteomes" id="UP000220006">
    <property type="component" value="Unassembled WGS sequence"/>
</dbReference>
<evidence type="ECO:0000256" key="8">
    <source>
        <dbReference type="ARBA" id="ARBA00022692"/>
    </source>
</evidence>
<dbReference type="InterPro" id="IPR001460">
    <property type="entry name" value="PCN-bd_Tpept"/>
</dbReference>
<keyword evidence="11" id="KW-0573">Peptidoglycan synthesis</keyword>
<keyword evidence="4" id="KW-0121">Carboxypeptidase</keyword>
<dbReference type="InterPro" id="IPR050396">
    <property type="entry name" value="Glycosyltr_51/Transpeptidase"/>
</dbReference>
<evidence type="ECO:0000256" key="5">
    <source>
        <dbReference type="ARBA" id="ARBA00022670"/>
    </source>
</evidence>
<evidence type="ECO:0000256" key="17">
    <source>
        <dbReference type="ARBA" id="ARBA00049902"/>
    </source>
</evidence>
<evidence type="ECO:0000256" key="9">
    <source>
        <dbReference type="ARBA" id="ARBA00022801"/>
    </source>
</evidence>
<evidence type="ECO:0000256" key="18">
    <source>
        <dbReference type="SAM" id="MobiDB-lite"/>
    </source>
</evidence>
<keyword evidence="15" id="KW-0961">Cell wall biogenesis/degradation</keyword>
<dbReference type="GO" id="GO:0008658">
    <property type="term" value="F:penicillin binding"/>
    <property type="evidence" value="ECO:0007669"/>
    <property type="project" value="InterPro"/>
</dbReference>
<evidence type="ECO:0000256" key="6">
    <source>
        <dbReference type="ARBA" id="ARBA00022676"/>
    </source>
</evidence>
<dbReference type="PANTHER" id="PTHR32282">
    <property type="entry name" value="BINDING PROTEIN TRANSPEPTIDASE, PUTATIVE-RELATED"/>
    <property type="match status" value="1"/>
</dbReference>
<evidence type="ECO:0000256" key="19">
    <source>
        <dbReference type="SAM" id="Phobius"/>
    </source>
</evidence>
<organism evidence="22 23">
    <name type="scientific">Bacillus cereus</name>
    <dbReference type="NCBI Taxonomy" id="1396"/>
    <lineage>
        <taxon>Bacteria</taxon>
        <taxon>Bacillati</taxon>
        <taxon>Bacillota</taxon>
        <taxon>Bacilli</taxon>
        <taxon>Bacillales</taxon>
        <taxon>Bacillaceae</taxon>
        <taxon>Bacillus</taxon>
        <taxon>Bacillus cereus group</taxon>
    </lineage>
</organism>
<dbReference type="GO" id="GO:0071555">
    <property type="term" value="P:cell wall organization"/>
    <property type="evidence" value="ECO:0007669"/>
    <property type="project" value="UniProtKB-KW"/>
</dbReference>
<dbReference type="GO" id="GO:0008955">
    <property type="term" value="F:peptidoglycan glycosyltransferase activity"/>
    <property type="evidence" value="ECO:0007669"/>
    <property type="project" value="UniProtKB-EC"/>
</dbReference>
<evidence type="ECO:0000256" key="3">
    <source>
        <dbReference type="ARBA" id="ARBA00022475"/>
    </source>
</evidence>
<evidence type="ECO:0000256" key="11">
    <source>
        <dbReference type="ARBA" id="ARBA00022984"/>
    </source>
</evidence>
<evidence type="ECO:0000256" key="13">
    <source>
        <dbReference type="ARBA" id="ARBA00023136"/>
    </source>
</evidence>
<dbReference type="Pfam" id="PF00912">
    <property type="entry name" value="Transgly"/>
    <property type="match status" value="1"/>
</dbReference>
<dbReference type="NCBIfam" id="TIGR02074">
    <property type="entry name" value="PBP_1a_fam"/>
    <property type="match status" value="1"/>
</dbReference>
<evidence type="ECO:0000256" key="4">
    <source>
        <dbReference type="ARBA" id="ARBA00022645"/>
    </source>
</evidence>
<comment type="similarity">
    <text evidence="1">In the C-terminal section; belongs to the transpeptidase family.</text>
</comment>
<comment type="catalytic activity">
    <reaction evidence="17">
        <text>[GlcNAc-(1-&gt;4)-Mur2Ac(oyl-L-Ala-gamma-D-Glu-L-Lys-D-Ala-D-Ala)](n)-di-trans,octa-cis-undecaprenyl diphosphate + beta-D-GlcNAc-(1-&gt;4)-Mur2Ac(oyl-L-Ala-gamma-D-Glu-L-Lys-D-Ala-D-Ala)-di-trans,octa-cis-undecaprenyl diphosphate = [GlcNAc-(1-&gt;4)-Mur2Ac(oyl-L-Ala-gamma-D-Glu-L-Lys-D-Ala-D-Ala)](n+1)-di-trans,octa-cis-undecaprenyl diphosphate + di-trans,octa-cis-undecaprenyl diphosphate + H(+)</text>
        <dbReference type="Rhea" id="RHEA:23708"/>
        <dbReference type="Rhea" id="RHEA-COMP:9602"/>
        <dbReference type="Rhea" id="RHEA-COMP:9603"/>
        <dbReference type="ChEBI" id="CHEBI:15378"/>
        <dbReference type="ChEBI" id="CHEBI:58405"/>
        <dbReference type="ChEBI" id="CHEBI:60033"/>
        <dbReference type="ChEBI" id="CHEBI:78435"/>
        <dbReference type="EC" id="2.4.99.28"/>
    </reaction>
</comment>
<dbReference type="GO" id="GO:0009252">
    <property type="term" value="P:peptidoglycan biosynthetic process"/>
    <property type="evidence" value="ECO:0007669"/>
    <property type="project" value="UniProtKB-KW"/>
</dbReference>
<dbReference type="InterPro" id="IPR012338">
    <property type="entry name" value="Beta-lactam/transpept-like"/>
</dbReference>
<accession>A0A2A7I3X2</accession>
<keyword evidence="9" id="KW-0378">Hydrolase</keyword>
<dbReference type="GO" id="GO:0006508">
    <property type="term" value="P:proteolysis"/>
    <property type="evidence" value="ECO:0007669"/>
    <property type="project" value="UniProtKB-KW"/>
</dbReference>